<organism evidence="1">
    <name type="scientific">bioreactor metagenome</name>
    <dbReference type="NCBI Taxonomy" id="1076179"/>
    <lineage>
        <taxon>unclassified sequences</taxon>
        <taxon>metagenomes</taxon>
        <taxon>ecological metagenomes</taxon>
    </lineage>
</organism>
<dbReference type="EMBL" id="VSSQ01079420">
    <property type="protein sequence ID" value="MPN28952.1"/>
    <property type="molecule type" value="Genomic_DNA"/>
</dbReference>
<protein>
    <submittedName>
        <fullName evidence="1">Glutamine synthetase</fullName>
        <ecNumber evidence="1">6.3.1.2</ecNumber>
    </submittedName>
</protein>
<dbReference type="InterPro" id="IPR052725">
    <property type="entry name" value="GS_Type-3"/>
</dbReference>
<reference evidence="1" key="1">
    <citation type="submission" date="2019-08" db="EMBL/GenBank/DDBJ databases">
        <authorList>
            <person name="Kucharzyk K."/>
            <person name="Murdoch R.W."/>
            <person name="Higgins S."/>
            <person name="Loffler F."/>
        </authorList>
    </citation>
    <scope>NUCLEOTIDE SEQUENCE</scope>
</reference>
<dbReference type="PANTHER" id="PTHR42974">
    <property type="entry name" value="GLUTAMINE SYNTHETASE"/>
    <property type="match status" value="1"/>
</dbReference>
<sequence>MNHIIPVATEYQSVLLDNLYKMRIVFDKEKADKLSKEDAALIEEIADHISAIKSNVDDMVDARKTANKLEDARDKAVAYHDTVEVYFNVIRYHVDKLELIVDNQMWTLPKYRELLFIS</sequence>
<comment type="caution">
    <text evidence="1">The sequence shown here is derived from an EMBL/GenBank/DDBJ whole genome shotgun (WGS) entry which is preliminary data.</text>
</comment>
<dbReference type="Gene3D" id="1.20.120.1560">
    <property type="match status" value="1"/>
</dbReference>
<dbReference type="PANTHER" id="PTHR42974:SF1">
    <property type="entry name" value="TYPE-3 GLUTAMINE SYNTHETASE"/>
    <property type="match status" value="1"/>
</dbReference>
<gene>
    <name evidence="1" type="primary">glnA_71</name>
    <name evidence="1" type="ORF">SDC9_176398</name>
</gene>
<accession>A0A645GSM3</accession>
<keyword evidence="1" id="KW-0436">Ligase</keyword>
<name>A0A645GSM3_9ZZZZ</name>
<proteinExistence type="predicted"/>
<evidence type="ECO:0000313" key="1">
    <source>
        <dbReference type="EMBL" id="MPN28952.1"/>
    </source>
</evidence>
<dbReference type="GO" id="GO:0004356">
    <property type="term" value="F:glutamine synthetase activity"/>
    <property type="evidence" value="ECO:0007669"/>
    <property type="project" value="UniProtKB-EC"/>
</dbReference>
<dbReference type="EC" id="6.3.1.2" evidence="1"/>
<dbReference type="AlphaFoldDB" id="A0A645GSM3"/>